<feature type="coiled-coil region" evidence="1">
    <location>
        <begin position="99"/>
        <end position="130"/>
    </location>
</feature>
<dbReference type="OrthoDB" id="18959at2759"/>
<keyword evidence="5" id="KW-1185">Reference proteome</keyword>
<dbReference type="PANTHER" id="PTHR37329">
    <property type="entry name" value="KINETOCHORE PROTEIN SOS7"/>
    <property type="match status" value="1"/>
</dbReference>
<feature type="region of interest" description="Disordered" evidence="2">
    <location>
        <begin position="32"/>
        <end position="53"/>
    </location>
</feature>
<accession>A0A9Q8PMF8</accession>
<dbReference type="Proteomes" id="UP000756132">
    <property type="component" value="Chromosome 13"/>
</dbReference>
<reference evidence="4" key="2">
    <citation type="journal article" date="2022" name="Microb. Genom.">
        <title>A chromosome-scale genome assembly of the tomato pathogen Cladosporium fulvum reveals a compartmentalized genome architecture and the presence of a dispensable chromosome.</title>
        <authorList>
            <person name="Zaccaron A.Z."/>
            <person name="Chen L.H."/>
            <person name="Samaras A."/>
            <person name="Stergiopoulos I."/>
        </authorList>
    </citation>
    <scope>NUCLEOTIDE SEQUENCE</scope>
    <source>
        <strain evidence="4">Race5_Kim</strain>
    </source>
</reference>
<feature type="coiled-coil region" evidence="1">
    <location>
        <begin position="182"/>
        <end position="223"/>
    </location>
</feature>
<dbReference type="AlphaFoldDB" id="A0A9Q8PMF8"/>
<evidence type="ECO:0000313" key="5">
    <source>
        <dbReference type="Proteomes" id="UP000756132"/>
    </source>
</evidence>
<dbReference type="PANTHER" id="PTHR37329:SF1">
    <property type="entry name" value="KINETOCHORE PROTEIN SOS7"/>
    <property type="match status" value="1"/>
</dbReference>
<keyword evidence="1" id="KW-0175">Coiled coil</keyword>
<dbReference type="EMBL" id="CP090175">
    <property type="protein sequence ID" value="UJO25319.1"/>
    <property type="molecule type" value="Genomic_DNA"/>
</dbReference>
<evidence type="ECO:0000259" key="3">
    <source>
        <dbReference type="Pfam" id="PF20882"/>
    </source>
</evidence>
<dbReference type="InterPro" id="IPR048781">
    <property type="entry name" value="Sos7_CC"/>
</dbReference>
<dbReference type="GO" id="GO:0034501">
    <property type="term" value="P:protein localization to kinetochore"/>
    <property type="evidence" value="ECO:0007669"/>
    <property type="project" value="InterPro"/>
</dbReference>
<sequence>MDPQAALNALQQPQLQSLSILTLSEPLLNSSINAPKSPSRRYSNASQATQTPSSLAADLTHYRELFSKLRFSYVEQVTKERFLRSIIAETPEFVSAADNAEFDEALKGEKAALKQKKEEVRETVGVLEEQGRSLAKRYENVQLQTRQLKNLPADIAYLEATIEELRMKQEPGSEDPEMRLNLQQTRQLLDDRQREMRSADMEIERLQAALPAKQAEVQRLRDELAPIQMRKIKAVEEAQEAKKRREMGAGADELEEKGRWLRGVETSLKAMLEV</sequence>
<dbReference type="KEGG" id="ffu:CLAFUR5_14487"/>
<dbReference type="OMA" id="RIMIEEM"/>
<dbReference type="Pfam" id="PF20882">
    <property type="entry name" value="Sos7"/>
    <property type="match status" value="1"/>
</dbReference>
<evidence type="ECO:0000313" key="4">
    <source>
        <dbReference type="EMBL" id="UJO25319.1"/>
    </source>
</evidence>
<name>A0A9Q8PMF8_PASFU</name>
<feature type="domain" description="Kinetochore protein Sos7 coiled-coil" evidence="3">
    <location>
        <begin position="64"/>
        <end position="138"/>
    </location>
</feature>
<reference evidence="4" key="1">
    <citation type="submission" date="2021-12" db="EMBL/GenBank/DDBJ databases">
        <authorList>
            <person name="Zaccaron A."/>
            <person name="Stergiopoulos I."/>
        </authorList>
    </citation>
    <scope>NUCLEOTIDE SEQUENCE</scope>
    <source>
        <strain evidence="4">Race5_Kim</strain>
    </source>
</reference>
<evidence type="ECO:0000256" key="1">
    <source>
        <dbReference type="SAM" id="Coils"/>
    </source>
</evidence>
<proteinExistence type="predicted"/>
<dbReference type="InterPro" id="IPR037475">
    <property type="entry name" value="Sos7"/>
</dbReference>
<dbReference type="GO" id="GO:0051315">
    <property type="term" value="P:attachment of mitotic spindle microtubules to kinetochore"/>
    <property type="evidence" value="ECO:0007669"/>
    <property type="project" value="TreeGrafter"/>
</dbReference>
<dbReference type="GO" id="GO:0000776">
    <property type="term" value="C:kinetochore"/>
    <property type="evidence" value="ECO:0007669"/>
    <property type="project" value="InterPro"/>
</dbReference>
<gene>
    <name evidence="4" type="ORF">CLAFUR5_14487</name>
</gene>
<protein>
    <submittedName>
        <fullName evidence="4">Kinetochore protein Sos7</fullName>
    </submittedName>
</protein>
<dbReference type="GeneID" id="71994365"/>
<dbReference type="RefSeq" id="XP_047769685.1">
    <property type="nucleotide sequence ID" value="XM_047913635.1"/>
</dbReference>
<organism evidence="4 5">
    <name type="scientific">Passalora fulva</name>
    <name type="common">Tomato leaf mold</name>
    <name type="synonym">Cladosporium fulvum</name>
    <dbReference type="NCBI Taxonomy" id="5499"/>
    <lineage>
        <taxon>Eukaryota</taxon>
        <taxon>Fungi</taxon>
        <taxon>Dikarya</taxon>
        <taxon>Ascomycota</taxon>
        <taxon>Pezizomycotina</taxon>
        <taxon>Dothideomycetes</taxon>
        <taxon>Dothideomycetidae</taxon>
        <taxon>Mycosphaerellales</taxon>
        <taxon>Mycosphaerellaceae</taxon>
        <taxon>Fulvia</taxon>
    </lineage>
</organism>
<evidence type="ECO:0000256" key="2">
    <source>
        <dbReference type="SAM" id="MobiDB-lite"/>
    </source>
</evidence>